<sequence>MAEQKLGDMNMQTFQRCALALLVSMAAGVVSAARAAAGWHPAGAKVPYCGPFCRSSPCPC</sequence>
<keyword evidence="1" id="KW-0732">Signal</keyword>
<name>A0A1Y1QZU5_9GAMM</name>
<evidence type="ECO:0000256" key="1">
    <source>
        <dbReference type="SAM" id="SignalP"/>
    </source>
</evidence>
<feature type="chain" id="PRO_5012101331" evidence="1">
    <location>
        <begin position="33"/>
        <end position="60"/>
    </location>
</feature>
<reference evidence="2 3" key="1">
    <citation type="submission" date="2017-01" db="EMBL/GenBank/DDBJ databases">
        <title>Novel large sulfur bacteria in the metagenomes of groundwater-fed chemosynthetic microbial mats in the Lake Huron basin.</title>
        <authorList>
            <person name="Sharrar A.M."/>
            <person name="Flood B.E."/>
            <person name="Bailey J.V."/>
            <person name="Jones D.S."/>
            <person name="Biddanda B."/>
            <person name="Ruberg S.A."/>
            <person name="Marcus D.N."/>
            <person name="Dick G.J."/>
        </authorList>
    </citation>
    <scope>NUCLEOTIDE SEQUENCE [LARGE SCALE GENOMIC DNA]</scope>
    <source>
        <strain evidence="2">A8</strain>
    </source>
</reference>
<gene>
    <name evidence="2" type="ORF">BWK73_01540</name>
</gene>
<dbReference type="Proteomes" id="UP000192491">
    <property type="component" value="Unassembled WGS sequence"/>
</dbReference>
<organism evidence="2 3">
    <name type="scientific">Thiothrix lacustris</name>
    <dbReference type="NCBI Taxonomy" id="525917"/>
    <lineage>
        <taxon>Bacteria</taxon>
        <taxon>Pseudomonadati</taxon>
        <taxon>Pseudomonadota</taxon>
        <taxon>Gammaproteobacteria</taxon>
        <taxon>Thiotrichales</taxon>
        <taxon>Thiotrichaceae</taxon>
        <taxon>Thiothrix</taxon>
    </lineage>
</organism>
<comment type="caution">
    <text evidence="2">The sequence shown here is derived from an EMBL/GenBank/DDBJ whole genome shotgun (WGS) entry which is preliminary data.</text>
</comment>
<feature type="signal peptide" evidence="1">
    <location>
        <begin position="1"/>
        <end position="32"/>
    </location>
</feature>
<proteinExistence type="predicted"/>
<evidence type="ECO:0000313" key="2">
    <source>
        <dbReference type="EMBL" id="OQX17389.1"/>
    </source>
</evidence>
<dbReference type="AlphaFoldDB" id="A0A1Y1QZU5"/>
<protein>
    <submittedName>
        <fullName evidence="2">Uncharacterized protein</fullName>
    </submittedName>
</protein>
<dbReference type="EMBL" id="MTEJ01000001">
    <property type="protein sequence ID" value="OQX17389.1"/>
    <property type="molecule type" value="Genomic_DNA"/>
</dbReference>
<accession>A0A1Y1QZU5</accession>
<evidence type="ECO:0000313" key="3">
    <source>
        <dbReference type="Proteomes" id="UP000192491"/>
    </source>
</evidence>